<dbReference type="GO" id="GO:0070971">
    <property type="term" value="C:endoplasmic reticulum exit site"/>
    <property type="evidence" value="ECO:0007669"/>
    <property type="project" value="TreeGrafter"/>
</dbReference>
<proteinExistence type="predicted"/>
<dbReference type="GeneID" id="118356017"/>
<dbReference type="PANTHER" id="PTHR23158">
    <property type="entry name" value="MELANOMA INHIBITORY ACTIVITY-RELATED"/>
    <property type="match status" value="1"/>
</dbReference>
<accession>A0A6P9EX33</accession>
<dbReference type="OrthoDB" id="9751477at2759"/>
<dbReference type="RefSeq" id="XP_035578109.1">
    <property type="nucleotide sequence ID" value="XM_035722216.1"/>
</dbReference>
<gene>
    <name evidence="4" type="primary">LOC118356017</name>
</gene>
<organism evidence="3 4">
    <name type="scientific">Zalophus californianus</name>
    <name type="common">California sealion</name>
    <dbReference type="NCBI Taxonomy" id="9704"/>
    <lineage>
        <taxon>Eukaryota</taxon>
        <taxon>Metazoa</taxon>
        <taxon>Chordata</taxon>
        <taxon>Craniata</taxon>
        <taxon>Vertebrata</taxon>
        <taxon>Euteleostomi</taxon>
        <taxon>Mammalia</taxon>
        <taxon>Eutheria</taxon>
        <taxon>Laurasiatheria</taxon>
        <taxon>Carnivora</taxon>
        <taxon>Caniformia</taxon>
        <taxon>Pinnipedia</taxon>
        <taxon>Otariidae</taxon>
        <taxon>Zalophus</taxon>
    </lineage>
</organism>
<name>A0A6P9EX33_ZALCA</name>
<sequence length="202" mass="23415">MGPSGCFPHCVVSLCIYGGHLKLGHQVCWEEKRQQFRTLATGLCIYLSHHRKLENTHCELKAQKSQLAAAEENLKLVTEEIHKYKQEIGEMQDQLQKAELTFKHKVAAHERSALDNWVKARFWERKIVQQSREKAYMKHRLHMMRRETPPEGSMRQEPMPLRPEIWNRVQRGREHAVKCSSLISAGKALDVLPVLVGDRCVS</sequence>
<dbReference type="Proteomes" id="UP000515165">
    <property type="component" value="Chromosome 10"/>
</dbReference>
<dbReference type="PANTHER" id="PTHR23158:SF54">
    <property type="entry name" value="TRANSPORT AND GOLGI ORGANIZATION PROTEIN 1 HOMOLOG"/>
    <property type="match status" value="1"/>
</dbReference>
<dbReference type="GO" id="GO:0006888">
    <property type="term" value="P:endoplasmic reticulum to Golgi vesicle-mediated transport"/>
    <property type="evidence" value="ECO:0007669"/>
    <property type="project" value="TreeGrafter"/>
</dbReference>
<dbReference type="KEGG" id="zca:118356017"/>
<dbReference type="InterPro" id="IPR051500">
    <property type="entry name" value="cTAGE_MIA/OTOR"/>
</dbReference>
<feature type="coiled-coil region" evidence="2">
    <location>
        <begin position="53"/>
        <end position="101"/>
    </location>
</feature>
<dbReference type="GO" id="GO:0035459">
    <property type="term" value="P:vesicle cargo loading"/>
    <property type="evidence" value="ECO:0007669"/>
    <property type="project" value="TreeGrafter"/>
</dbReference>
<evidence type="ECO:0000313" key="4">
    <source>
        <dbReference type="RefSeq" id="XP_035578109.1"/>
    </source>
</evidence>
<evidence type="ECO:0000256" key="2">
    <source>
        <dbReference type="SAM" id="Coils"/>
    </source>
</evidence>
<evidence type="ECO:0000256" key="1">
    <source>
        <dbReference type="ARBA" id="ARBA00023054"/>
    </source>
</evidence>
<reference evidence="4" key="1">
    <citation type="submission" date="2025-08" db="UniProtKB">
        <authorList>
            <consortium name="RefSeq"/>
        </authorList>
    </citation>
    <scope>IDENTIFICATION</scope>
    <source>
        <tissue evidence="4">Blood</tissue>
    </source>
</reference>
<evidence type="ECO:0000313" key="3">
    <source>
        <dbReference type="Proteomes" id="UP000515165"/>
    </source>
</evidence>
<dbReference type="AlphaFoldDB" id="A0A6P9EX33"/>
<dbReference type="GO" id="GO:0009306">
    <property type="term" value="P:protein secretion"/>
    <property type="evidence" value="ECO:0007669"/>
    <property type="project" value="TreeGrafter"/>
</dbReference>
<protein>
    <submittedName>
        <fullName evidence="4">Transport and Golgi organization protein 1 homolog</fullName>
    </submittedName>
</protein>
<dbReference type="GO" id="GO:0005789">
    <property type="term" value="C:endoplasmic reticulum membrane"/>
    <property type="evidence" value="ECO:0007669"/>
    <property type="project" value="TreeGrafter"/>
</dbReference>
<keyword evidence="1 2" id="KW-0175">Coiled coil</keyword>
<keyword evidence="3" id="KW-1185">Reference proteome</keyword>